<sequence>MYIVTNRIKMKPGFAEKMAPNFSRPGALQQMEGFIKVEVAITQNLTEYDELNVNMYWETLENFEAWKTSDAFKQAHKRPEASSDSNEPKKESPMLGSELVITKVVGLVEATTTN</sequence>
<dbReference type="PROSITE" id="PS51725">
    <property type="entry name" value="ABM"/>
    <property type="match status" value="1"/>
</dbReference>
<accession>A0A1C7DT55</accession>
<feature type="region of interest" description="Disordered" evidence="1">
    <location>
        <begin position="74"/>
        <end position="97"/>
    </location>
</feature>
<dbReference type="InterPro" id="IPR007138">
    <property type="entry name" value="ABM_dom"/>
</dbReference>
<evidence type="ECO:0000256" key="1">
    <source>
        <dbReference type="SAM" id="MobiDB-lite"/>
    </source>
</evidence>
<dbReference type="STRING" id="1215089.BBI08_11820"/>
<proteinExistence type="predicted"/>
<keyword evidence="3" id="KW-0503">Monooxygenase</keyword>
<feature type="domain" description="ABM" evidence="2">
    <location>
        <begin position="2"/>
        <end position="94"/>
    </location>
</feature>
<name>A0A1C7DT55_9BACL</name>
<dbReference type="AlphaFoldDB" id="A0A1C7DT55"/>
<evidence type="ECO:0000313" key="3">
    <source>
        <dbReference type="EMBL" id="ANU14518.1"/>
    </source>
</evidence>
<evidence type="ECO:0000259" key="2">
    <source>
        <dbReference type="PROSITE" id="PS51725"/>
    </source>
</evidence>
<reference evidence="4" key="2">
    <citation type="submission" date="2016-10" db="EMBL/GenBank/DDBJ databases">
        <authorList>
            <person name="See-Too W.S."/>
        </authorList>
    </citation>
    <scope>NUCLEOTIDE SEQUENCE [LARGE SCALE GENOMIC DNA]</scope>
    <source>
        <strain evidence="4">DSM 24743</strain>
    </source>
</reference>
<dbReference type="SUPFAM" id="SSF54909">
    <property type="entry name" value="Dimeric alpha+beta barrel"/>
    <property type="match status" value="1"/>
</dbReference>
<dbReference type="Proteomes" id="UP000092687">
    <property type="component" value="Chromosome"/>
</dbReference>
<dbReference type="KEGG" id="phc:BBI08_11820"/>
<organism evidence="3 4">
    <name type="scientific">Planococcus halocryophilus</name>
    <dbReference type="NCBI Taxonomy" id="1215089"/>
    <lineage>
        <taxon>Bacteria</taxon>
        <taxon>Bacillati</taxon>
        <taxon>Bacillota</taxon>
        <taxon>Bacilli</taxon>
        <taxon>Bacillales</taxon>
        <taxon>Caryophanaceae</taxon>
        <taxon>Planococcus</taxon>
    </lineage>
</organism>
<reference evidence="4" key="1">
    <citation type="submission" date="2016-07" db="EMBL/GenBank/DDBJ databases">
        <authorList>
            <person name="See-Too W.S."/>
        </authorList>
    </citation>
    <scope>NUCLEOTIDE SEQUENCE [LARGE SCALE GENOMIC DNA]</scope>
    <source>
        <strain evidence="4">DSM 24743</strain>
    </source>
</reference>
<dbReference type="Pfam" id="PF03992">
    <property type="entry name" value="ABM"/>
    <property type="match status" value="1"/>
</dbReference>
<gene>
    <name evidence="3" type="ORF">BBI08_11820</name>
</gene>
<dbReference type="InterPro" id="IPR011008">
    <property type="entry name" value="Dimeric_a/b-barrel"/>
</dbReference>
<keyword evidence="4" id="KW-1185">Reference proteome</keyword>
<dbReference type="GO" id="GO:0004497">
    <property type="term" value="F:monooxygenase activity"/>
    <property type="evidence" value="ECO:0007669"/>
    <property type="project" value="UniProtKB-KW"/>
</dbReference>
<dbReference type="PANTHER" id="PTHR34474">
    <property type="entry name" value="SIGNAL TRANSDUCTION PROTEIN TRAP"/>
    <property type="match status" value="1"/>
</dbReference>
<dbReference type="OrthoDB" id="384737at2"/>
<dbReference type="Gene3D" id="3.30.70.100">
    <property type="match status" value="1"/>
</dbReference>
<keyword evidence="3" id="KW-0560">Oxidoreductase</keyword>
<evidence type="ECO:0000313" key="4">
    <source>
        <dbReference type="Proteomes" id="UP000092687"/>
    </source>
</evidence>
<dbReference type="NCBIfam" id="NF009840">
    <property type="entry name" value="PRK13315.1"/>
    <property type="match status" value="1"/>
</dbReference>
<dbReference type="InterPro" id="IPR050404">
    <property type="entry name" value="Heme-degrading_MO"/>
</dbReference>
<dbReference type="EMBL" id="CP016537">
    <property type="protein sequence ID" value="ANU14518.1"/>
    <property type="molecule type" value="Genomic_DNA"/>
</dbReference>
<dbReference type="RefSeq" id="WP_008496236.1">
    <property type="nucleotide sequence ID" value="NZ_CP016537.2"/>
</dbReference>
<protein>
    <submittedName>
        <fullName evidence="3">Heme-degrading monooxygenase IsdG</fullName>
    </submittedName>
</protein>
<feature type="compositionally biased region" description="Basic and acidic residues" evidence="1">
    <location>
        <begin position="77"/>
        <end position="92"/>
    </location>
</feature>
<dbReference type="PANTHER" id="PTHR34474:SF4">
    <property type="entry name" value="HEME OXYGENASE (STAPHYLOBILIN-PRODUCING) 1"/>
    <property type="match status" value="1"/>
</dbReference>